<evidence type="ECO:0000313" key="2">
    <source>
        <dbReference type="Proteomes" id="UP001525566"/>
    </source>
</evidence>
<name>A0ABT2ISL6_9FLAO</name>
<sequence length="126" mass="14207">MRTTGTSMKNYKALIMMLILAFSLSPCSVKRDLLGIFDVQYISGLNKVKTTDSVQSYSCDSATERFSGRASASKSVLKSKEKKYFTDTTRLPEETIIRFQNKYSGTTTGNSPPKYILFKRLKLHVV</sequence>
<organism evidence="1 2">
    <name type="scientific">Chryseobacterium herbae</name>
    <dbReference type="NCBI Taxonomy" id="2976476"/>
    <lineage>
        <taxon>Bacteria</taxon>
        <taxon>Pseudomonadati</taxon>
        <taxon>Bacteroidota</taxon>
        <taxon>Flavobacteriia</taxon>
        <taxon>Flavobacteriales</taxon>
        <taxon>Weeksellaceae</taxon>
        <taxon>Chryseobacterium group</taxon>
        <taxon>Chryseobacterium</taxon>
    </lineage>
</organism>
<evidence type="ECO:0008006" key="3">
    <source>
        <dbReference type="Google" id="ProtNLM"/>
    </source>
</evidence>
<dbReference type="EMBL" id="JAOAMU010000002">
    <property type="protein sequence ID" value="MCT2561717.1"/>
    <property type="molecule type" value="Genomic_DNA"/>
</dbReference>
<evidence type="ECO:0000313" key="1">
    <source>
        <dbReference type="EMBL" id="MCT2561717.1"/>
    </source>
</evidence>
<protein>
    <recommendedName>
        <fullName evidence="3">Lipoprotein</fullName>
    </recommendedName>
</protein>
<dbReference type="RefSeq" id="WP_259837932.1">
    <property type="nucleotide sequence ID" value="NZ_JAOAMU010000002.1"/>
</dbReference>
<comment type="caution">
    <text evidence="1">The sequence shown here is derived from an EMBL/GenBank/DDBJ whole genome shotgun (WGS) entry which is preliminary data.</text>
</comment>
<keyword evidence="2" id="KW-1185">Reference proteome</keyword>
<proteinExistence type="predicted"/>
<dbReference type="Proteomes" id="UP001525566">
    <property type="component" value="Unassembled WGS sequence"/>
</dbReference>
<reference evidence="1 2" key="1">
    <citation type="submission" date="2022-09" db="EMBL/GenBank/DDBJ databases">
        <title>Chryseobacterium oleae sp.nov., isolated from the inter-root soil of Pyrola calliantha H. Andr. in Tibet.</title>
        <authorList>
            <person name="Li Z."/>
        </authorList>
    </citation>
    <scope>NUCLEOTIDE SEQUENCE [LARGE SCALE GENOMIC DNA]</scope>
    <source>
        <strain evidence="2">pc1-10</strain>
    </source>
</reference>
<accession>A0ABT2ISL6</accession>
<gene>
    <name evidence="1" type="ORF">N0B48_07470</name>
</gene>